<evidence type="ECO:0008006" key="2">
    <source>
        <dbReference type="Google" id="ProtNLM"/>
    </source>
</evidence>
<dbReference type="SUPFAM" id="SSF55282">
    <property type="entry name" value="RL5-like"/>
    <property type="match status" value="1"/>
</dbReference>
<organism evidence="1">
    <name type="scientific">uncultured euryarchaeote Rifle_16ft_4_minimus_39</name>
    <dbReference type="NCBI Taxonomy" id="1665197"/>
    <lineage>
        <taxon>Archaea</taxon>
        <taxon>Methanobacteriati</taxon>
        <taxon>Methanobacteriota</taxon>
        <taxon>environmental samples</taxon>
    </lineage>
</organism>
<dbReference type="InterPro" id="IPR002739">
    <property type="entry name" value="PAB1135-like"/>
</dbReference>
<dbReference type="PANTHER" id="PTHR38816">
    <property type="entry name" value="EXOSOME SUBUNIT, DUF54 FAMILY-RELATED"/>
    <property type="match status" value="1"/>
</dbReference>
<protein>
    <recommendedName>
        <fullName evidence="2">Exosome subunit</fullName>
    </recommendedName>
</protein>
<name>A0A0H4TAR9_9EURY</name>
<accession>A0A0H4TAR9</accession>
<dbReference type="PANTHER" id="PTHR38816:SF1">
    <property type="entry name" value="EXOSOME SUBUNIT"/>
    <property type="match status" value="1"/>
</dbReference>
<reference evidence="1" key="1">
    <citation type="journal article" date="2015" name="ISME J.">
        <title>Aquifer environment selects for microbial species cohorts in sediment and groundwater.</title>
        <authorList>
            <person name="Hug L.A."/>
            <person name="Thomas B.C."/>
            <person name="Brown C.T."/>
            <person name="Frischkorn K.R."/>
            <person name="Williams K.H."/>
            <person name="Tringe S.G."/>
            <person name="Banfield J.F."/>
        </authorList>
    </citation>
    <scope>NUCLEOTIDE SEQUENCE</scope>
</reference>
<dbReference type="InterPro" id="IPR022803">
    <property type="entry name" value="Ribosomal_uL5_dom_sf"/>
</dbReference>
<sequence length="139" mass="15583">MFHSVELRTVCHATEDPDRVERAMRTLSPDGRLETETLEGHHGNPFRMMAVRLEDAEAIRAFWRRVKDAGAMPPLLATLDERVDDDAVLHLRFDKQKAHGGTLELARHDDVIAVRAKVAAHPAKRSNAVRVARAYLSGV</sequence>
<dbReference type="EMBL" id="KT007025">
    <property type="protein sequence ID" value="AKQ03920.1"/>
    <property type="molecule type" value="Genomic_DNA"/>
</dbReference>
<evidence type="ECO:0000313" key="1">
    <source>
        <dbReference type="EMBL" id="AKQ03920.1"/>
    </source>
</evidence>
<dbReference type="Gene3D" id="3.30.1440.10">
    <property type="match status" value="1"/>
</dbReference>
<dbReference type="AlphaFoldDB" id="A0A0H4TAR9"/>
<proteinExistence type="predicted"/>
<dbReference type="Pfam" id="PF01877">
    <property type="entry name" value="RNA_binding"/>
    <property type="match status" value="1"/>
</dbReference>